<proteinExistence type="predicted"/>
<dbReference type="Gene3D" id="1.10.150.130">
    <property type="match status" value="1"/>
</dbReference>
<dbReference type="Pfam" id="PF14659">
    <property type="entry name" value="Phage_int_SAM_3"/>
    <property type="match status" value="1"/>
</dbReference>
<keyword evidence="1" id="KW-0238">DNA-binding</keyword>
<reference evidence="3" key="1">
    <citation type="submission" date="2024-05" db="EMBL/GenBank/DDBJ databases">
        <title>Isolation and characterization of Sporomusa carbonis sp. nov., a carboxydotrophic hydrogenogen in the genus of Sporomusa isolated from a charcoal burning pile.</title>
        <authorList>
            <person name="Boeer T."/>
            <person name="Rosenbaum F."/>
            <person name="Eysell L."/>
            <person name="Mueller V."/>
            <person name="Daniel R."/>
            <person name="Poehlein A."/>
        </authorList>
    </citation>
    <scope>NUCLEOTIDE SEQUENCE [LARGE SCALE GENOMIC DNA]</scope>
    <source>
        <strain evidence="3">DSM 10669</strain>
    </source>
</reference>
<dbReference type="Proteomes" id="UP000216752">
    <property type="component" value="Chromosome"/>
</dbReference>
<evidence type="ECO:0000259" key="2">
    <source>
        <dbReference type="Pfam" id="PF14659"/>
    </source>
</evidence>
<organism evidence="3 4">
    <name type="scientific">Sporomusa silvacetica DSM 10669</name>
    <dbReference type="NCBI Taxonomy" id="1123289"/>
    <lineage>
        <taxon>Bacteria</taxon>
        <taxon>Bacillati</taxon>
        <taxon>Bacillota</taxon>
        <taxon>Negativicutes</taxon>
        <taxon>Selenomonadales</taxon>
        <taxon>Sporomusaceae</taxon>
        <taxon>Sporomusa</taxon>
    </lineage>
</organism>
<gene>
    <name evidence="3" type="ORF">SPSIL_058090</name>
</gene>
<dbReference type="RefSeq" id="WP_094607184.1">
    <property type="nucleotide sequence ID" value="NZ_CP155573.1"/>
</dbReference>
<name>A0ABZ3IVG9_9FIRM</name>
<dbReference type="InterPro" id="IPR010998">
    <property type="entry name" value="Integrase_recombinase_N"/>
</dbReference>
<sequence>MAGTMVDLGNNKWELRVSLGYDMNGKQIRKTKRITARSKQAADKELAKFYVEATNKPVIAGAKISFGEFTVLWEQRHNSKLSNTTKFRNTELLTTRILPAFQRKQLDKISTNDIMNFIETLRQVGMRKDDKENKTLSDGTVQMHYKILRSMFNKAVQWQYISQNPCSLVPKDNVPRANYRRLPIWQEND</sequence>
<protein>
    <recommendedName>
        <fullName evidence="2">Integrase SAM-like N-terminal domain-containing protein</fullName>
    </recommendedName>
</protein>
<evidence type="ECO:0000256" key="1">
    <source>
        <dbReference type="ARBA" id="ARBA00023125"/>
    </source>
</evidence>
<dbReference type="EMBL" id="CP155573">
    <property type="protein sequence ID" value="XFO69575.1"/>
    <property type="molecule type" value="Genomic_DNA"/>
</dbReference>
<evidence type="ECO:0000313" key="4">
    <source>
        <dbReference type="Proteomes" id="UP000216752"/>
    </source>
</evidence>
<evidence type="ECO:0000313" key="3">
    <source>
        <dbReference type="EMBL" id="XFO69575.1"/>
    </source>
</evidence>
<feature type="domain" description="Integrase SAM-like N-terminal" evidence="2">
    <location>
        <begin position="66"/>
        <end position="121"/>
    </location>
</feature>
<dbReference type="SUPFAM" id="SSF56349">
    <property type="entry name" value="DNA breaking-rejoining enzymes"/>
    <property type="match status" value="1"/>
</dbReference>
<accession>A0ABZ3IVG9</accession>
<keyword evidence="4" id="KW-1185">Reference proteome</keyword>
<dbReference type="InterPro" id="IPR004107">
    <property type="entry name" value="Integrase_SAM-like_N"/>
</dbReference>
<dbReference type="InterPro" id="IPR011010">
    <property type="entry name" value="DNA_brk_join_enz"/>
</dbReference>